<dbReference type="CDD" id="cd16018">
    <property type="entry name" value="Enpp"/>
    <property type="match status" value="1"/>
</dbReference>
<dbReference type="EMBL" id="JAGFBR010000287">
    <property type="protein sequence ID" value="KAH0446003.1"/>
    <property type="molecule type" value="Genomic_DNA"/>
</dbReference>
<evidence type="ECO:0000313" key="1">
    <source>
        <dbReference type="EMBL" id="KAH0446003.1"/>
    </source>
</evidence>
<dbReference type="PANTHER" id="PTHR10151:SF120">
    <property type="entry name" value="BIS(5'-ADENOSYL)-TRIPHOSPHATASE"/>
    <property type="match status" value="1"/>
</dbReference>
<dbReference type="Gene3D" id="3.40.720.10">
    <property type="entry name" value="Alkaline Phosphatase, subunit A"/>
    <property type="match status" value="1"/>
</dbReference>
<dbReference type="Proteomes" id="UP000775213">
    <property type="component" value="Unassembled WGS sequence"/>
</dbReference>
<dbReference type="Pfam" id="PF01663">
    <property type="entry name" value="Phosphodiest"/>
    <property type="match status" value="1"/>
</dbReference>
<dbReference type="PANTHER" id="PTHR10151">
    <property type="entry name" value="ECTONUCLEOTIDE PYROPHOSPHATASE/PHOSPHODIESTERASE"/>
    <property type="match status" value="1"/>
</dbReference>
<name>A0AAV7FRU0_DENCH</name>
<reference evidence="1 2" key="1">
    <citation type="journal article" date="2021" name="Hortic Res">
        <title>Chromosome-scale assembly of the Dendrobium chrysotoxum genome enhances the understanding of orchid evolution.</title>
        <authorList>
            <person name="Zhang Y."/>
            <person name="Zhang G.Q."/>
            <person name="Zhang D."/>
            <person name="Liu X.D."/>
            <person name="Xu X.Y."/>
            <person name="Sun W.H."/>
            <person name="Yu X."/>
            <person name="Zhu X."/>
            <person name="Wang Z.W."/>
            <person name="Zhao X."/>
            <person name="Zhong W.Y."/>
            <person name="Chen H."/>
            <person name="Yin W.L."/>
            <person name="Huang T."/>
            <person name="Niu S.C."/>
            <person name="Liu Z.J."/>
        </authorList>
    </citation>
    <scope>NUCLEOTIDE SEQUENCE [LARGE SCALE GENOMIC DNA]</scope>
    <source>
        <strain evidence="1">Lindl</strain>
    </source>
</reference>
<dbReference type="GO" id="GO:0047429">
    <property type="term" value="F:nucleoside triphosphate diphosphatase activity"/>
    <property type="evidence" value="ECO:0007669"/>
    <property type="project" value="TreeGrafter"/>
</dbReference>
<dbReference type="AlphaFoldDB" id="A0AAV7FRU0"/>
<accession>A0AAV7FRU0</accession>
<dbReference type="GO" id="GO:0017111">
    <property type="term" value="F:ribonucleoside triphosphate phosphatase activity"/>
    <property type="evidence" value="ECO:0007669"/>
    <property type="project" value="TreeGrafter"/>
</dbReference>
<evidence type="ECO:0000313" key="2">
    <source>
        <dbReference type="Proteomes" id="UP000775213"/>
    </source>
</evidence>
<comment type="caution">
    <text evidence="1">The sequence shown here is derived from an EMBL/GenBank/DDBJ whole genome shotgun (WGS) entry which is preliminary data.</text>
</comment>
<dbReference type="SUPFAM" id="SSF53649">
    <property type="entry name" value="Alkaline phosphatase-like"/>
    <property type="match status" value="1"/>
</dbReference>
<proteinExistence type="predicted"/>
<gene>
    <name evidence="1" type="ORF">IEQ34_025162</name>
</gene>
<sequence>MGSHRSADFTRWLQAGVSNSGLVPTLKALTEGKSDLIQDHTPSLAAEYMLPASPSLTFPNHWTLQTGLNPSSHGIVANDFHLTPHYDGRLRKNSSFYYTDPNQSWSPKWWRGVSIWEHLETNNVKTANLMWPGPRHFQRYQKGWTLKQRHDKIVSWLDLPATDRPQFICAYAPDVDTASHNFGPDVGLAPVATALRAVDHYIQQLFLSLAERNVTDLVNVIVVSDHGMTFTSNDRLIYLDDVLGKHLFDSLVTVDGWPNAGLRFRTSDEYAEAQDRLQKEQRRWNKRGVHAFDIVSREELVERFNWTMTDLAVDRTAPLWILPSVGWESLRGRR</sequence>
<dbReference type="InterPro" id="IPR017850">
    <property type="entry name" value="Alkaline_phosphatase_core_sf"/>
</dbReference>
<dbReference type="InterPro" id="IPR002591">
    <property type="entry name" value="Phosphodiest/P_Trfase"/>
</dbReference>
<keyword evidence="2" id="KW-1185">Reference proteome</keyword>
<dbReference type="GO" id="GO:0009141">
    <property type="term" value="P:nucleoside triphosphate metabolic process"/>
    <property type="evidence" value="ECO:0007669"/>
    <property type="project" value="TreeGrafter"/>
</dbReference>
<organism evidence="1 2">
    <name type="scientific">Dendrobium chrysotoxum</name>
    <name type="common">Orchid</name>
    <dbReference type="NCBI Taxonomy" id="161865"/>
    <lineage>
        <taxon>Eukaryota</taxon>
        <taxon>Viridiplantae</taxon>
        <taxon>Streptophyta</taxon>
        <taxon>Embryophyta</taxon>
        <taxon>Tracheophyta</taxon>
        <taxon>Spermatophyta</taxon>
        <taxon>Magnoliopsida</taxon>
        <taxon>Liliopsida</taxon>
        <taxon>Asparagales</taxon>
        <taxon>Orchidaceae</taxon>
        <taxon>Epidendroideae</taxon>
        <taxon>Malaxideae</taxon>
        <taxon>Dendrobiinae</taxon>
        <taxon>Dendrobium</taxon>
    </lineage>
</organism>
<protein>
    <recommendedName>
        <fullName evidence="3">Phosphodiest-domain-containing protein</fullName>
    </recommendedName>
</protein>
<evidence type="ECO:0008006" key="3">
    <source>
        <dbReference type="Google" id="ProtNLM"/>
    </source>
</evidence>